<dbReference type="InterPro" id="IPR026523">
    <property type="entry name" value="PNMA"/>
</dbReference>
<keyword evidence="1" id="KW-0862">Zinc</keyword>
<dbReference type="SMART" id="SM00343">
    <property type="entry name" value="ZnF_C2HC"/>
    <property type="match status" value="2"/>
</dbReference>
<accession>A0A9Q1HGI1</accession>
<dbReference type="PANTHER" id="PTHR23095:SF46">
    <property type="entry name" value="GAG PROTEIN"/>
    <property type="match status" value="1"/>
</dbReference>
<name>A0A9Q1HGI1_HOLLE</name>
<sequence>MPPSTYVPPPKLSPFSGVPAQKAGEVSFEAWVYEVKSLQKSGYSKSILAPIVRRSLRGDAALLTMHLGLDVSIEGIISKLEGRYGTVESGACLLQQFYNSKQKEKEKVADFGSRLETAVHRAEKRGGISKGAIDEALRVVFWMGLRDEKTKVAIRHQKDHVKDFDELVKLARMAEQEEMEQPAQSQSQLQTRTVKSFQQRVKPTRSNNNSNTNTANSTDKHPSEVEELKKKVAELTQKLQEFTANPQAHRQGPIPTPRNVVGNSNLPRQTFRVYREPIRCYRCLEEGHFARDCTNEVVCLKCGMKGHIAAGCRQNSTSNNLNEGGSLPDGGR</sequence>
<dbReference type="Gene3D" id="4.10.60.10">
    <property type="entry name" value="Zinc finger, CCHC-type"/>
    <property type="match status" value="1"/>
</dbReference>
<feature type="domain" description="CCHC-type" evidence="3">
    <location>
        <begin position="299"/>
        <end position="314"/>
    </location>
</feature>
<dbReference type="EMBL" id="JAIZAY010000001">
    <property type="protein sequence ID" value="KAJ8049017.1"/>
    <property type="molecule type" value="Genomic_DNA"/>
</dbReference>
<feature type="domain" description="CCHC-type" evidence="3">
    <location>
        <begin position="279"/>
        <end position="295"/>
    </location>
</feature>
<feature type="region of interest" description="Disordered" evidence="2">
    <location>
        <begin position="175"/>
        <end position="227"/>
    </location>
</feature>
<evidence type="ECO:0000256" key="1">
    <source>
        <dbReference type="PROSITE-ProRule" id="PRU00047"/>
    </source>
</evidence>
<dbReference type="InterPro" id="IPR001878">
    <property type="entry name" value="Znf_CCHC"/>
</dbReference>
<feature type="region of interest" description="Disordered" evidence="2">
    <location>
        <begin position="245"/>
        <end position="264"/>
    </location>
</feature>
<feature type="compositionally biased region" description="Low complexity" evidence="2">
    <location>
        <begin position="206"/>
        <end position="217"/>
    </location>
</feature>
<evidence type="ECO:0000259" key="3">
    <source>
        <dbReference type="PROSITE" id="PS50158"/>
    </source>
</evidence>
<dbReference type="GO" id="GO:0003676">
    <property type="term" value="F:nucleic acid binding"/>
    <property type="evidence" value="ECO:0007669"/>
    <property type="project" value="InterPro"/>
</dbReference>
<dbReference type="PANTHER" id="PTHR23095">
    <property type="entry name" value="PARANEOPLASTIC ANTIGEN"/>
    <property type="match status" value="1"/>
</dbReference>
<reference evidence="4" key="1">
    <citation type="submission" date="2021-10" db="EMBL/GenBank/DDBJ databases">
        <title>Tropical sea cucumber genome reveals ecological adaptation and Cuvierian tubules defense mechanism.</title>
        <authorList>
            <person name="Chen T."/>
        </authorList>
    </citation>
    <scope>NUCLEOTIDE SEQUENCE</scope>
    <source>
        <strain evidence="4">Nanhai2018</strain>
        <tissue evidence="4">Muscle</tissue>
    </source>
</reference>
<dbReference type="Pfam" id="PF00098">
    <property type="entry name" value="zf-CCHC"/>
    <property type="match status" value="1"/>
</dbReference>
<keyword evidence="1" id="KW-0479">Metal-binding</keyword>
<dbReference type="SUPFAM" id="SSF57756">
    <property type="entry name" value="Retrovirus zinc finger-like domains"/>
    <property type="match status" value="1"/>
</dbReference>
<comment type="caution">
    <text evidence="4">The sequence shown here is derived from an EMBL/GenBank/DDBJ whole genome shotgun (WGS) entry which is preliminary data.</text>
</comment>
<dbReference type="InterPro" id="IPR036875">
    <property type="entry name" value="Znf_CCHC_sf"/>
</dbReference>
<keyword evidence="5" id="KW-1185">Reference proteome</keyword>
<keyword evidence="1" id="KW-0863">Zinc-finger</keyword>
<dbReference type="Pfam" id="PF14893">
    <property type="entry name" value="PNMA"/>
    <property type="match status" value="1"/>
</dbReference>
<evidence type="ECO:0000313" key="4">
    <source>
        <dbReference type="EMBL" id="KAJ8049017.1"/>
    </source>
</evidence>
<feature type="compositionally biased region" description="Polar residues" evidence="2">
    <location>
        <begin position="189"/>
        <end position="205"/>
    </location>
</feature>
<dbReference type="Proteomes" id="UP001152320">
    <property type="component" value="Chromosome 1"/>
</dbReference>
<evidence type="ECO:0000256" key="2">
    <source>
        <dbReference type="SAM" id="MobiDB-lite"/>
    </source>
</evidence>
<dbReference type="InterPro" id="IPR048270">
    <property type="entry name" value="PNMA_C"/>
</dbReference>
<evidence type="ECO:0000313" key="5">
    <source>
        <dbReference type="Proteomes" id="UP001152320"/>
    </source>
</evidence>
<organism evidence="4 5">
    <name type="scientific">Holothuria leucospilota</name>
    <name type="common">Black long sea cucumber</name>
    <name type="synonym">Mertensiothuria leucospilota</name>
    <dbReference type="NCBI Taxonomy" id="206669"/>
    <lineage>
        <taxon>Eukaryota</taxon>
        <taxon>Metazoa</taxon>
        <taxon>Echinodermata</taxon>
        <taxon>Eleutherozoa</taxon>
        <taxon>Echinozoa</taxon>
        <taxon>Holothuroidea</taxon>
        <taxon>Aspidochirotacea</taxon>
        <taxon>Aspidochirotida</taxon>
        <taxon>Holothuriidae</taxon>
        <taxon>Holothuria</taxon>
    </lineage>
</organism>
<dbReference type="GO" id="GO:0008270">
    <property type="term" value="F:zinc ion binding"/>
    <property type="evidence" value="ECO:0007669"/>
    <property type="project" value="UniProtKB-KW"/>
</dbReference>
<dbReference type="OrthoDB" id="10063881at2759"/>
<feature type="region of interest" description="Disordered" evidence="2">
    <location>
        <begin position="313"/>
        <end position="332"/>
    </location>
</feature>
<dbReference type="PROSITE" id="PS50158">
    <property type="entry name" value="ZF_CCHC"/>
    <property type="match status" value="2"/>
</dbReference>
<gene>
    <name evidence="4" type="ORF">HOLleu_01560</name>
</gene>
<dbReference type="AlphaFoldDB" id="A0A9Q1HGI1"/>
<feature type="compositionally biased region" description="Basic and acidic residues" evidence="2">
    <location>
        <begin position="218"/>
        <end position="227"/>
    </location>
</feature>
<protein>
    <submittedName>
        <fullName evidence="4">Paraneoplastic antigen-like protein 5</fullName>
    </submittedName>
</protein>
<proteinExistence type="predicted"/>
<feature type="compositionally biased region" description="Polar residues" evidence="2">
    <location>
        <begin position="313"/>
        <end position="323"/>
    </location>
</feature>